<evidence type="ECO:0000313" key="2">
    <source>
        <dbReference type="Proteomes" id="UP001055247"/>
    </source>
</evidence>
<dbReference type="Proteomes" id="UP001055247">
    <property type="component" value="Unassembled WGS sequence"/>
</dbReference>
<protein>
    <submittedName>
        <fullName evidence="1">Uncharacterized protein</fullName>
    </submittedName>
</protein>
<reference evidence="1" key="2">
    <citation type="submission" date="2021-08" db="EMBL/GenBank/DDBJ databases">
        <authorList>
            <person name="Tani A."/>
            <person name="Ola A."/>
            <person name="Ogura Y."/>
            <person name="Katsura K."/>
            <person name="Hayashi T."/>
        </authorList>
    </citation>
    <scope>NUCLEOTIDE SEQUENCE</scope>
    <source>
        <strain evidence="1">DSM 16372</strain>
    </source>
</reference>
<name>A0AAV4ZDK1_9HYPH</name>
<reference evidence="1" key="1">
    <citation type="journal article" date="2016" name="Front. Microbiol.">
        <title>Genome Sequence of the Piezophilic, Mesophilic Sulfate-Reducing Bacterium Desulfovibrio indicus J2T.</title>
        <authorList>
            <person name="Cao J."/>
            <person name="Maignien L."/>
            <person name="Shao Z."/>
            <person name="Alain K."/>
            <person name="Jebbar M."/>
        </authorList>
    </citation>
    <scope>NUCLEOTIDE SEQUENCE</scope>
    <source>
        <strain evidence="1">DSM 16372</strain>
    </source>
</reference>
<gene>
    <name evidence="1" type="ORF">BHAOGJBA_0002</name>
</gene>
<accession>A0AAV4ZDK1</accession>
<organism evidence="1 2">
    <name type="scientific">Methylobacterium hispanicum</name>
    <dbReference type="NCBI Taxonomy" id="270350"/>
    <lineage>
        <taxon>Bacteria</taxon>
        <taxon>Pseudomonadati</taxon>
        <taxon>Pseudomonadota</taxon>
        <taxon>Alphaproteobacteria</taxon>
        <taxon>Hyphomicrobiales</taxon>
        <taxon>Methylobacteriaceae</taxon>
        <taxon>Methylobacterium</taxon>
    </lineage>
</organism>
<dbReference type="AlphaFoldDB" id="A0AAV4ZDK1"/>
<dbReference type="EMBL" id="BPQO01000001">
    <property type="protein sequence ID" value="GJD86509.1"/>
    <property type="molecule type" value="Genomic_DNA"/>
</dbReference>
<evidence type="ECO:0000313" key="1">
    <source>
        <dbReference type="EMBL" id="GJD86509.1"/>
    </source>
</evidence>
<comment type="caution">
    <text evidence="1">The sequence shown here is derived from an EMBL/GenBank/DDBJ whole genome shotgun (WGS) entry which is preliminary data.</text>
</comment>
<sequence length="39" mass="3977">MSVSTWLSPASVAATRGSIASQMLAQTSRNGRPSAVGSR</sequence>
<proteinExistence type="predicted"/>
<keyword evidence="2" id="KW-1185">Reference proteome</keyword>